<evidence type="ECO:0000313" key="5">
    <source>
        <dbReference type="Proteomes" id="UP000438429"/>
    </source>
</evidence>
<dbReference type="FunFam" id="1.25.40.420:FF:000001">
    <property type="entry name" value="Kelch-like family member 12"/>
    <property type="match status" value="1"/>
</dbReference>
<dbReference type="InterPro" id="IPR015915">
    <property type="entry name" value="Kelch-typ_b-propeller"/>
</dbReference>
<dbReference type="SMART" id="SM00225">
    <property type="entry name" value="BTB"/>
    <property type="match status" value="1"/>
</dbReference>
<evidence type="ECO:0000256" key="2">
    <source>
        <dbReference type="ARBA" id="ARBA00022737"/>
    </source>
</evidence>
<name>A0A6A4RJQ2_SCOMX</name>
<dbReference type="PANTHER" id="PTHR24412:SF172">
    <property type="entry name" value="KELCH-LIKE PROTEIN 10"/>
    <property type="match status" value="1"/>
</dbReference>
<evidence type="ECO:0000259" key="3">
    <source>
        <dbReference type="PROSITE" id="PS50097"/>
    </source>
</evidence>
<dbReference type="InterPro" id="IPR011333">
    <property type="entry name" value="SKP1/BTB/POZ_sf"/>
</dbReference>
<dbReference type="InterPro" id="IPR011705">
    <property type="entry name" value="BACK"/>
</dbReference>
<gene>
    <name evidence="4" type="ORF">F2P81_025088</name>
</gene>
<keyword evidence="1" id="KW-0880">Kelch repeat</keyword>
<organism evidence="4 5">
    <name type="scientific">Scophthalmus maximus</name>
    <name type="common">Turbot</name>
    <name type="synonym">Psetta maxima</name>
    <dbReference type="NCBI Taxonomy" id="52904"/>
    <lineage>
        <taxon>Eukaryota</taxon>
        <taxon>Metazoa</taxon>
        <taxon>Chordata</taxon>
        <taxon>Craniata</taxon>
        <taxon>Vertebrata</taxon>
        <taxon>Euteleostomi</taxon>
        <taxon>Actinopterygii</taxon>
        <taxon>Neopterygii</taxon>
        <taxon>Teleostei</taxon>
        <taxon>Neoteleostei</taxon>
        <taxon>Acanthomorphata</taxon>
        <taxon>Carangaria</taxon>
        <taxon>Pleuronectiformes</taxon>
        <taxon>Pleuronectoidei</taxon>
        <taxon>Scophthalmidae</taxon>
        <taxon>Scophthalmus</taxon>
    </lineage>
</organism>
<sequence>MSEQRMSPRKSGSVFNELRLEGKFCDAVIQVQDVEFPIHRIILCDCSSYFQALFERWMTTGKKVFNIPGPSPDIMQLIIEFAYTGSVNVTEDNVHDLVLVANMLNVMDLIQACSEFLCERICQENCIGIWQLTKVCSSTEMQYKAYRYITYHFEEVFLCEEFLELSLQELNEILGRDDLNVRTESIVYEAILRWIAHIPEERKEHISVLLFKCGSFGKKQFNLQVFSVKVRLAPTTLKGVVINVLNNQGVWKNSECKQIGQDALQTILLRDTKIRTSGPCNPCTRPRLPYAIMLVSGGSTDSGGIEAYDPRSDVWVKLSKELKHHLTVHGTAFLDGYFYCIGGFDGVQHLSSVNKLDMSTHTWHEVAPMHNCRSYVSVTVLNGLIYALGGFDGHSHFSSAECYKPETNQWTRIASMHEQRCKSNCTTLHGKIYICGGYNWFDCLQSAECYNPETNQWTMIAPMISRRSGLGVVAFQDQIYAVGGFNGEENHSAESYDPWTDSWQEVCPMLSPRRDFGLEVIEDRIIAVGGFTGFYNINEAEAYCSATDSWTQCPGMTFSRSGLSSCVVYGIPNMIDYTLCRFHTCDCPNKSSNSYNELCPRHESSQMFPSDMKYRPHAGEKVKESVEQRVPADSAIYQGCSLWHFNAPYLDDDQFTCSVHKEPPPPPHHSMKYMNSRSEADDVQRCINSVKPLLDNVSIFSIRRTRRCAVLVLLSECEQCVKDKPPTAVGKGPKGGKPQSTVRFDENVGIDETLLRYSGTNSNAELQAYSDELRNSVPDYIDKLGSNLAPFDSVSNAVGLAALVISMILEIIMKKNRDAHGDTYGMVLRVFGEEKGYLLFFSFTELYLQCNT</sequence>
<accession>A0A6A4RJQ2</accession>
<protein>
    <recommendedName>
        <fullName evidence="3">BTB domain-containing protein</fullName>
    </recommendedName>
</protein>
<dbReference type="Gene3D" id="2.120.10.80">
    <property type="entry name" value="Kelch-type beta propeller"/>
    <property type="match status" value="2"/>
</dbReference>
<dbReference type="SUPFAM" id="SSF117281">
    <property type="entry name" value="Kelch motif"/>
    <property type="match status" value="1"/>
</dbReference>
<dbReference type="PANTHER" id="PTHR24412">
    <property type="entry name" value="KELCH PROTEIN"/>
    <property type="match status" value="1"/>
</dbReference>
<dbReference type="SMART" id="SM00875">
    <property type="entry name" value="BACK"/>
    <property type="match status" value="1"/>
</dbReference>
<dbReference type="AlphaFoldDB" id="A0A6A4RJQ2"/>
<keyword evidence="2" id="KW-0677">Repeat</keyword>
<evidence type="ECO:0000313" key="4">
    <source>
        <dbReference type="EMBL" id="KAF0022696.1"/>
    </source>
</evidence>
<evidence type="ECO:0000256" key="1">
    <source>
        <dbReference type="ARBA" id="ARBA00022441"/>
    </source>
</evidence>
<dbReference type="Pfam" id="PF01344">
    <property type="entry name" value="Kelch_1"/>
    <property type="match status" value="5"/>
</dbReference>
<feature type="domain" description="BTB" evidence="3">
    <location>
        <begin position="25"/>
        <end position="91"/>
    </location>
</feature>
<dbReference type="SUPFAM" id="SSF54695">
    <property type="entry name" value="POZ domain"/>
    <property type="match status" value="1"/>
</dbReference>
<dbReference type="PROSITE" id="PS50097">
    <property type="entry name" value="BTB"/>
    <property type="match status" value="1"/>
</dbReference>
<dbReference type="Gene3D" id="3.30.710.10">
    <property type="entry name" value="Potassium Channel Kv1.1, Chain A"/>
    <property type="match status" value="1"/>
</dbReference>
<dbReference type="InterPro" id="IPR006652">
    <property type="entry name" value="Kelch_1"/>
</dbReference>
<comment type="caution">
    <text evidence="4">The sequence shown here is derived from an EMBL/GenBank/DDBJ whole genome shotgun (WGS) entry which is preliminary data.</text>
</comment>
<dbReference type="Gene3D" id="1.25.40.420">
    <property type="match status" value="1"/>
</dbReference>
<dbReference type="Proteomes" id="UP000438429">
    <property type="component" value="Unassembled WGS sequence"/>
</dbReference>
<dbReference type="EMBL" id="VEVO01000024">
    <property type="protein sequence ID" value="KAF0022696.1"/>
    <property type="molecule type" value="Genomic_DNA"/>
</dbReference>
<dbReference type="InterPro" id="IPR000210">
    <property type="entry name" value="BTB/POZ_dom"/>
</dbReference>
<dbReference type="Pfam" id="PF00651">
    <property type="entry name" value="BTB"/>
    <property type="match status" value="1"/>
</dbReference>
<reference evidence="4 5" key="1">
    <citation type="submission" date="2019-06" db="EMBL/GenBank/DDBJ databases">
        <title>Draft genomes of female and male turbot (Scophthalmus maximus).</title>
        <authorList>
            <person name="Xu H."/>
            <person name="Xu X.-W."/>
            <person name="Shao C."/>
            <person name="Chen S."/>
        </authorList>
    </citation>
    <scope>NUCLEOTIDE SEQUENCE [LARGE SCALE GENOMIC DNA]</scope>
    <source>
        <strain evidence="4">Ysfricsl-2016a</strain>
        <tissue evidence="4">Blood</tissue>
    </source>
</reference>
<dbReference type="SMART" id="SM00612">
    <property type="entry name" value="Kelch"/>
    <property type="match status" value="6"/>
</dbReference>
<proteinExistence type="predicted"/>
<dbReference type="Pfam" id="PF07707">
    <property type="entry name" value="BACK"/>
    <property type="match status" value="1"/>
</dbReference>